<name>A0A560FT94_9PROT</name>
<evidence type="ECO:0000256" key="2">
    <source>
        <dbReference type="ARBA" id="ARBA00022801"/>
    </source>
</evidence>
<dbReference type="Gene3D" id="2.60.120.380">
    <property type="match status" value="1"/>
</dbReference>
<gene>
    <name evidence="7" type="ORF">FBZ89_101469</name>
</gene>
<proteinExistence type="inferred from homology"/>
<dbReference type="EMBL" id="VITN01000001">
    <property type="protein sequence ID" value="TWB24843.1"/>
    <property type="molecule type" value="Genomic_DNA"/>
</dbReference>
<evidence type="ECO:0000256" key="1">
    <source>
        <dbReference type="ARBA" id="ARBA00022670"/>
    </source>
</evidence>
<evidence type="ECO:0000313" key="8">
    <source>
        <dbReference type="Proteomes" id="UP000319859"/>
    </source>
</evidence>
<keyword evidence="2 4" id="KW-0378">Hydrolase</keyword>
<dbReference type="PANTHER" id="PTHR43399:SF5">
    <property type="entry name" value="PEPTIDASE S8 FAMILY WITH PROTEASE-ASSOCIATED DOMAIN"/>
    <property type="match status" value="1"/>
</dbReference>
<dbReference type="GO" id="GO:0004252">
    <property type="term" value="F:serine-type endopeptidase activity"/>
    <property type="evidence" value="ECO:0007669"/>
    <property type="project" value="UniProtKB-UniRule"/>
</dbReference>
<dbReference type="InterPro" id="IPR034058">
    <property type="entry name" value="TagA/B/C/D_pept_dom"/>
</dbReference>
<dbReference type="InterPro" id="IPR036852">
    <property type="entry name" value="Peptidase_S8/S53_dom_sf"/>
</dbReference>
<dbReference type="CDD" id="cd04842">
    <property type="entry name" value="Peptidases_S8_Kp43_protease"/>
    <property type="match status" value="1"/>
</dbReference>
<feature type="compositionally biased region" description="Low complexity" evidence="5">
    <location>
        <begin position="728"/>
        <end position="738"/>
    </location>
</feature>
<dbReference type="PANTHER" id="PTHR43399">
    <property type="entry name" value="SUBTILISIN-RELATED"/>
    <property type="match status" value="1"/>
</dbReference>
<dbReference type="InterPro" id="IPR015500">
    <property type="entry name" value="Peptidase_S8_subtilisin-rel"/>
</dbReference>
<dbReference type="GO" id="GO:0006508">
    <property type="term" value="P:proteolysis"/>
    <property type="evidence" value="ECO:0007669"/>
    <property type="project" value="UniProtKB-KW"/>
</dbReference>
<dbReference type="OrthoDB" id="7237710at2"/>
<feature type="active site" description="Charge relay system" evidence="4">
    <location>
        <position position="582"/>
    </location>
</feature>
<feature type="active site" description="Charge relay system" evidence="4">
    <location>
        <position position="292"/>
    </location>
</feature>
<keyword evidence="3 4" id="KW-0720">Serine protease</keyword>
<dbReference type="InterPro" id="IPR000209">
    <property type="entry name" value="Peptidase_S8/S53_dom"/>
</dbReference>
<dbReference type="InterPro" id="IPR008979">
    <property type="entry name" value="Galactose-bd-like_sf"/>
</dbReference>
<organism evidence="7 8">
    <name type="scientific">Nitrospirillum amazonense</name>
    <dbReference type="NCBI Taxonomy" id="28077"/>
    <lineage>
        <taxon>Bacteria</taxon>
        <taxon>Pseudomonadati</taxon>
        <taxon>Pseudomonadota</taxon>
        <taxon>Alphaproteobacteria</taxon>
        <taxon>Rhodospirillales</taxon>
        <taxon>Azospirillaceae</taxon>
        <taxon>Nitrospirillum</taxon>
    </lineage>
</organism>
<reference evidence="7 8" key="1">
    <citation type="submission" date="2019-06" db="EMBL/GenBank/DDBJ databases">
        <title>Genomic Encyclopedia of Type Strains, Phase IV (KMG-V): Genome sequencing to study the core and pangenomes of soil and plant-associated prokaryotes.</title>
        <authorList>
            <person name="Whitman W."/>
        </authorList>
    </citation>
    <scope>NUCLEOTIDE SEQUENCE [LARGE SCALE GENOMIC DNA]</scope>
    <source>
        <strain evidence="7 8">BR 11880</strain>
    </source>
</reference>
<keyword evidence="1 4" id="KW-0645">Protease</keyword>
<comment type="similarity">
    <text evidence="4">Belongs to the peptidase S8 family.</text>
</comment>
<protein>
    <submittedName>
        <fullName evidence="7">Subtilase family protein</fullName>
    </submittedName>
</protein>
<dbReference type="Proteomes" id="UP000319859">
    <property type="component" value="Unassembled WGS sequence"/>
</dbReference>
<dbReference type="Pfam" id="PF00082">
    <property type="entry name" value="Peptidase_S8"/>
    <property type="match status" value="1"/>
</dbReference>
<dbReference type="PRINTS" id="PR00723">
    <property type="entry name" value="SUBTILISIN"/>
</dbReference>
<dbReference type="InterPro" id="IPR023828">
    <property type="entry name" value="Peptidase_S8_Ser-AS"/>
</dbReference>
<dbReference type="RefSeq" id="WP_145748400.1">
    <property type="nucleotide sequence ID" value="NZ_VITN01000001.1"/>
</dbReference>
<evidence type="ECO:0000256" key="5">
    <source>
        <dbReference type="SAM" id="MobiDB-lite"/>
    </source>
</evidence>
<evidence type="ECO:0000313" key="7">
    <source>
        <dbReference type="EMBL" id="TWB24843.1"/>
    </source>
</evidence>
<dbReference type="Gene3D" id="3.40.50.200">
    <property type="entry name" value="Peptidase S8/S53 domain"/>
    <property type="match status" value="1"/>
</dbReference>
<feature type="region of interest" description="Disordered" evidence="5">
    <location>
        <begin position="333"/>
        <end position="353"/>
    </location>
</feature>
<feature type="domain" description="Peptidase S8/S53" evidence="6">
    <location>
        <begin position="283"/>
        <end position="634"/>
    </location>
</feature>
<feature type="active site" description="Charge relay system" evidence="4">
    <location>
        <position position="343"/>
    </location>
</feature>
<dbReference type="SUPFAM" id="SSF52743">
    <property type="entry name" value="Subtilisin-like"/>
    <property type="match status" value="1"/>
</dbReference>
<dbReference type="InterPro" id="IPR051048">
    <property type="entry name" value="Peptidase_S8/S53_subtilisin"/>
</dbReference>
<accession>A0A560FT94</accession>
<feature type="region of interest" description="Disordered" evidence="5">
    <location>
        <begin position="713"/>
        <end position="743"/>
    </location>
</feature>
<evidence type="ECO:0000256" key="4">
    <source>
        <dbReference type="PROSITE-ProRule" id="PRU01240"/>
    </source>
</evidence>
<dbReference type="AlphaFoldDB" id="A0A560FT94"/>
<dbReference type="PROSITE" id="PS00138">
    <property type="entry name" value="SUBTILASE_SER"/>
    <property type="match status" value="1"/>
</dbReference>
<dbReference type="PROSITE" id="PS51892">
    <property type="entry name" value="SUBTILASE"/>
    <property type="match status" value="1"/>
</dbReference>
<comment type="caution">
    <text evidence="7">The sequence shown here is derived from an EMBL/GenBank/DDBJ whole genome shotgun (WGS) entry which is preliminary data.</text>
</comment>
<evidence type="ECO:0000259" key="6">
    <source>
        <dbReference type="Pfam" id="PF00082"/>
    </source>
</evidence>
<evidence type="ECO:0000256" key="3">
    <source>
        <dbReference type="ARBA" id="ARBA00022825"/>
    </source>
</evidence>
<sequence length="786" mass="80675">MPRVIKVFDASAQALAVLPGVRLVRDYPAFRIVEVDGDAAAAAVLATGLTEDISTLYTLSMANTGAAPIDTAIPRVAPDGSHEAHPAYKDQAPLPPGAHHYIVQFVGPVQDGWLAAVAATGAEVVEPYQHFAIIVRATADEAGVLSQLDIVRWVGHLPYSARLIHEIDVLAAPPVAGAQHGHALPDAYTVEFFGAAQARHHQADVAAAGFTILEEAPGSSLLVVETTAPGEGSLRDKLLALARVHGVKRIGRHVLPMPSTDQATRIIGSAGVPADATGLGLTGAGEVVAMCDTGLDSGDPATIHPDFAGRVLALESYPISPSYATRINNPGADDGPADVNRGHGTHTAGALLGDGTASAELPNLAGPVRGLAYKAQVIMQAVEQFLDWKPVDGQTPPPPYSLAGLPSDLKVLYGAAYGKGARIHSNSWGGGTKQAYNSYCTDIDTFIWNNPDFCIVFSAGNDGADNDGDGRIDPGSVTPPGTAKNCITVGACANNRQNIAITNGAKWGAKAAPVDALVAGGPDQMAPFSSRGPTQDGRIKPDVVAPGTFILSTRSQRLASYNGQTPYYTPATPFYMYESGTSTAAPLVAGAIALIREYLRTRAGFPAPSAALLKAALIAGAVPLSGTDGSGTDGPVPDVNQGFGRVHLDTILAPAAPLRATFLDGDSVATGDLYQHSLQVVVDGSPLRVVMAYSDYPGASLVNNLNLVLRGPDGSTITGNTGPGGQAPNGQPPNGQAPSGQTMDSANNVEAIAVPAAAAGTWIVQVIGANVPQGPQPFALALLAAS</sequence>
<dbReference type="SUPFAM" id="SSF49785">
    <property type="entry name" value="Galactose-binding domain-like"/>
    <property type="match status" value="1"/>
</dbReference>